<gene>
    <name evidence="2" type="primary">LOC110990594</name>
</gene>
<dbReference type="AlphaFoldDB" id="A0A8B8A5W9"/>
<dbReference type="Proteomes" id="UP000694845">
    <property type="component" value="Unplaced"/>
</dbReference>
<accession>A0A8B8A5W9</accession>
<dbReference type="InterPro" id="IPR039844">
    <property type="entry name" value="URB1"/>
</dbReference>
<sequence>MLLSLEEMAEGIMSYIIGKNAFVSGGNGRRHHVLCHRIQKEACKLAVQRLTKCCEYNLPGQKTPDVMNEVIAACLQNIVTLIKKNPENTSSIVTDHLLSTSAIVKAVGTKPLSLSPSLIQAWKSLVRNGLRICYQSTDMLQLLTRLVKMIYSNAKGVNQEVDAEINNPLPLPVLYQIVLSHSLFLPTLLEDCDGNMPTKESLVLLMLAIVELEPRCCQEAHYAVLVGAYNVTRNITDTTLMKLMQHYQKNQAVPSHYKLTAWGHAAVSQHQMQKALGKSLWQQPSMKEILKQLETDVLKDSALHFPLHCKLLAETPSDPSASQISSQLYDPCFLYPLFSHLLAPGEWNLKLYLSKEN</sequence>
<dbReference type="PANTHER" id="PTHR13500">
    <property type="entry name" value="NUCLEOLAR PRERIBOSOMAL-ASSOCIATED PROTEIN 1"/>
    <property type="match status" value="1"/>
</dbReference>
<evidence type="ECO:0000313" key="1">
    <source>
        <dbReference type="Proteomes" id="UP000694845"/>
    </source>
</evidence>
<dbReference type="GeneID" id="110990594"/>
<evidence type="ECO:0000313" key="2">
    <source>
        <dbReference type="RefSeq" id="XP_022111361.1"/>
    </source>
</evidence>
<organism evidence="1 2">
    <name type="scientific">Acanthaster planci</name>
    <name type="common">Crown-of-thorns starfish</name>
    <dbReference type="NCBI Taxonomy" id="133434"/>
    <lineage>
        <taxon>Eukaryota</taxon>
        <taxon>Metazoa</taxon>
        <taxon>Echinodermata</taxon>
        <taxon>Eleutherozoa</taxon>
        <taxon>Asterozoa</taxon>
        <taxon>Asteroidea</taxon>
        <taxon>Valvatacea</taxon>
        <taxon>Valvatida</taxon>
        <taxon>Acanthasteridae</taxon>
        <taxon>Acanthaster</taxon>
    </lineage>
</organism>
<dbReference type="OMA" id="CHRIQKE"/>
<keyword evidence="1" id="KW-1185">Reference proteome</keyword>
<proteinExistence type="predicted"/>
<protein>
    <submittedName>
        <fullName evidence="2">Nucleolar pre-ribosomal-associated protein 1-like</fullName>
    </submittedName>
</protein>
<dbReference type="GO" id="GO:0000466">
    <property type="term" value="P:maturation of 5.8S rRNA from tricistronic rRNA transcript (SSU-rRNA, 5.8S rRNA, LSU-rRNA)"/>
    <property type="evidence" value="ECO:0007669"/>
    <property type="project" value="TreeGrafter"/>
</dbReference>
<dbReference type="KEGG" id="aplc:110990594"/>
<name>A0A8B8A5W9_ACAPL</name>
<dbReference type="GO" id="GO:0000463">
    <property type="term" value="P:maturation of LSU-rRNA from tricistronic rRNA transcript (SSU-rRNA, 5.8S rRNA, LSU-rRNA)"/>
    <property type="evidence" value="ECO:0007669"/>
    <property type="project" value="TreeGrafter"/>
</dbReference>
<reference evidence="2" key="1">
    <citation type="submission" date="2025-08" db="UniProtKB">
        <authorList>
            <consortium name="RefSeq"/>
        </authorList>
    </citation>
    <scope>IDENTIFICATION</scope>
</reference>
<dbReference type="PANTHER" id="PTHR13500:SF0">
    <property type="entry name" value="NUCLEOLAR PRE-RIBOSOMAL-ASSOCIATED PROTEIN 1"/>
    <property type="match status" value="1"/>
</dbReference>
<dbReference type="GO" id="GO:0005730">
    <property type="term" value="C:nucleolus"/>
    <property type="evidence" value="ECO:0007669"/>
    <property type="project" value="TreeGrafter"/>
</dbReference>
<dbReference type="OrthoDB" id="72892at2759"/>
<dbReference type="RefSeq" id="XP_022111361.1">
    <property type="nucleotide sequence ID" value="XM_022255669.1"/>
</dbReference>